<sequence length="120" mass="14018">MTQPTQPIRIIVQPKALYRERYGSEQNKTGKQVQRYIRAEDNQLNLEYPTIEILEEWRNITLPVYIRVTSVTVPNDNESTACVHPYPIDTDDLNVQKDSANNAVYFPITNIDFTNGRKRY</sequence>
<dbReference type="Proteomes" id="UP000663868">
    <property type="component" value="Unassembled WGS sequence"/>
</dbReference>
<dbReference type="GO" id="GO:0003700">
    <property type="term" value="F:DNA-binding transcription factor activity"/>
    <property type="evidence" value="ECO:0007669"/>
    <property type="project" value="InterPro"/>
</dbReference>
<evidence type="ECO:0000313" key="2">
    <source>
        <dbReference type="Proteomes" id="UP000663868"/>
    </source>
</evidence>
<proteinExistence type="predicted"/>
<dbReference type="GO" id="GO:0003677">
    <property type="term" value="F:DNA binding"/>
    <property type="evidence" value="ECO:0007669"/>
    <property type="project" value="InterPro"/>
</dbReference>
<gene>
    <name evidence="1" type="ORF">KXQ929_LOCUS37645</name>
</gene>
<dbReference type="AlphaFoldDB" id="A0A819YDU1"/>
<organism evidence="1 2">
    <name type="scientific">Adineta steineri</name>
    <dbReference type="NCBI Taxonomy" id="433720"/>
    <lineage>
        <taxon>Eukaryota</taxon>
        <taxon>Metazoa</taxon>
        <taxon>Spiralia</taxon>
        <taxon>Gnathifera</taxon>
        <taxon>Rotifera</taxon>
        <taxon>Eurotatoria</taxon>
        <taxon>Bdelloidea</taxon>
        <taxon>Adinetida</taxon>
        <taxon>Adinetidae</taxon>
        <taxon>Adineta</taxon>
    </lineage>
</organism>
<comment type="caution">
    <text evidence="1">The sequence shown here is derived from an EMBL/GenBank/DDBJ whole genome shotgun (WGS) entry which is preliminary data.</text>
</comment>
<evidence type="ECO:0000313" key="1">
    <source>
        <dbReference type="EMBL" id="CAF4158027.1"/>
    </source>
</evidence>
<name>A0A819YDU1_9BILA</name>
<reference evidence="1" key="1">
    <citation type="submission" date="2021-02" db="EMBL/GenBank/DDBJ databases">
        <authorList>
            <person name="Nowell W R."/>
        </authorList>
    </citation>
    <scope>NUCLEOTIDE SEQUENCE</scope>
</reference>
<protein>
    <submittedName>
        <fullName evidence="1">Uncharacterized protein</fullName>
    </submittedName>
</protein>
<dbReference type="EMBL" id="CAJOBB010006345">
    <property type="protein sequence ID" value="CAF4158027.1"/>
    <property type="molecule type" value="Genomic_DNA"/>
</dbReference>
<accession>A0A819YDU1</accession>
<dbReference type="InterPro" id="IPR037059">
    <property type="entry name" value="RHD_DNA_bind_dom_sf"/>
</dbReference>
<dbReference type="Gene3D" id="2.60.40.340">
    <property type="entry name" value="Rel homology domain (RHD), DNA-binding domain"/>
    <property type="match status" value="1"/>
</dbReference>